<comment type="function">
    <text evidence="7">Key enzyme in folate metabolism. Catalyzes an essential reaction for de novo glycine and purine synthesis, and for DNA precursor synthesis.</text>
</comment>
<dbReference type="InterPro" id="IPR012259">
    <property type="entry name" value="DHFR"/>
</dbReference>
<comment type="similarity">
    <text evidence="2 7 8">Belongs to the dihydrofolate reductase family.</text>
</comment>
<organism evidence="10 11">
    <name type="scientific">Fructilactobacillus hinvesii</name>
    <dbReference type="NCBI Taxonomy" id="2940300"/>
    <lineage>
        <taxon>Bacteria</taxon>
        <taxon>Bacillati</taxon>
        <taxon>Bacillota</taxon>
        <taxon>Bacilli</taxon>
        <taxon>Lactobacillales</taxon>
        <taxon>Lactobacillaceae</taxon>
        <taxon>Fructilactobacillus</taxon>
    </lineage>
</organism>
<dbReference type="Proteomes" id="UP001057025">
    <property type="component" value="Chromosome"/>
</dbReference>
<dbReference type="PANTHER" id="PTHR48069:SF3">
    <property type="entry name" value="DIHYDROFOLATE REDUCTASE"/>
    <property type="match status" value="1"/>
</dbReference>
<evidence type="ECO:0000259" key="9">
    <source>
        <dbReference type="PROSITE" id="PS51330"/>
    </source>
</evidence>
<keyword evidence="4 7" id="KW-0554">One-carbon metabolism</keyword>
<keyword evidence="6 7" id="KW-0560">Oxidoreductase</keyword>
<dbReference type="RefSeq" id="WP_252796713.1">
    <property type="nucleotide sequence ID" value="NZ_CP097118.1"/>
</dbReference>
<evidence type="ECO:0000256" key="8">
    <source>
        <dbReference type="RuleBase" id="RU004474"/>
    </source>
</evidence>
<evidence type="ECO:0000256" key="1">
    <source>
        <dbReference type="ARBA" id="ARBA00004903"/>
    </source>
</evidence>
<protein>
    <recommendedName>
        <fullName evidence="3 7">Dihydrofolate reductase</fullName>
        <ecNumber evidence="3 7">1.5.1.3</ecNumber>
    </recommendedName>
</protein>
<dbReference type="PROSITE" id="PS00075">
    <property type="entry name" value="DHFR_1"/>
    <property type="match status" value="1"/>
</dbReference>
<evidence type="ECO:0000256" key="3">
    <source>
        <dbReference type="ARBA" id="ARBA00012856"/>
    </source>
</evidence>
<sequence length="166" mass="19309">MLAFIWAEAHQHVIGKDGTLPWHLPDDMHFFKEQTTGHPILAGRTTFESFGRPLPHRENMVLTRQPATDFPAGVEVFPTTTSFLRYANEHQDELIFVVGGSQIFRLFRSEVTWLYRTVIDADVSGDTWMPEIDYVQFNLVKEWPGEAGEQYPHHFEIWQRKEANHA</sequence>
<dbReference type="Pfam" id="PF00186">
    <property type="entry name" value="DHFR_1"/>
    <property type="match status" value="1"/>
</dbReference>
<dbReference type="InterPro" id="IPR017925">
    <property type="entry name" value="DHFR_CS"/>
</dbReference>
<dbReference type="PROSITE" id="PS51330">
    <property type="entry name" value="DHFR_2"/>
    <property type="match status" value="1"/>
</dbReference>
<keyword evidence="11" id="KW-1185">Reference proteome</keyword>
<dbReference type="PIRSF" id="PIRSF000194">
    <property type="entry name" value="DHFR"/>
    <property type="match status" value="1"/>
</dbReference>
<evidence type="ECO:0000256" key="6">
    <source>
        <dbReference type="ARBA" id="ARBA00023002"/>
    </source>
</evidence>
<dbReference type="InterPro" id="IPR024072">
    <property type="entry name" value="DHFR-like_dom_sf"/>
</dbReference>
<evidence type="ECO:0000256" key="7">
    <source>
        <dbReference type="PIRNR" id="PIRNR000194"/>
    </source>
</evidence>
<proteinExistence type="inferred from homology"/>
<dbReference type="PRINTS" id="PR00070">
    <property type="entry name" value="DHFR"/>
</dbReference>
<evidence type="ECO:0000256" key="5">
    <source>
        <dbReference type="ARBA" id="ARBA00022857"/>
    </source>
</evidence>
<feature type="domain" description="DHFR" evidence="9">
    <location>
        <begin position="1"/>
        <end position="160"/>
    </location>
</feature>
<dbReference type="Gene3D" id="3.40.430.10">
    <property type="entry name" value="Dihydrofolate Reductase, subunit A"/>
    <property type="match status" value="1"/>
</dbReference>
<evidence type="ECO:0000313" key="11">
    <source>
        <dbReference type="Proteomes" id="UP001057025"/>
    </source>
</evidence>
<reference evidence="10" key="1">
    <citation type="submission" date="2022-05" db="EMBL/GenBank/DDBJ databases">
        <authorList>
            <person name="Oliphant S.A."/>
            <person name="Watson-Haigh N.S."/>
            <person name="Sumby K.M."/>
            <person name="Gardner J.M."/>
            <person name="Jiranek V."/>
        </authorList>
    </citation>
    <scope>NUCLEOTIDE SEQUENCE</scope>
    <source>
        <strain evidence="10">KI11_C11</strain>
    </source>
</reference>
<gene>
    <name evidence="10" type="ORF">M3M39_04665</name>
</gene>
<dbReference type="EMBL" id="CP097118">
    <property type="protein sequence ID" value="USS87417.1"/>
    <property type="molecule type" value="Genomic_DNA"/>
</dbReference>
<comment type="catalytic activity">
    <reaction evidence="7">
        <text>(6S)-5,6,7,8-tetrahydrofolate + NADP(+) = 7,8-dihydrofolate + NADPH + H(+)</text>
        <dbReference type="Rhea" id="RHEA:15009"/>
        <dbReference type="ChEBI" id="CHEBI:15378"/>
        <dbReference type="ChEBI" id="CHEBI:57451"/>
        <dbReference type="ChEBI" id="CHEBI:57453"/>
        <dbReference type="ChEBI" id="CHEBI:57783"/>
        <dbReference type="ChEBI" id="CHEBI:58349"/>
        <dbReference type="EC" id="1.5.1.3"/>
    </reaction>
</comment>
<accession>A0ABY5BQT5</accession>
<evidence type="ECO:0000256" key="4">
    <source>
        <dbReference type="ARBA" id="ARBA00022563"/>
    </source>
</evidence>
<comment type="pathway">
    <text evidence="1 7">Cofactor biosynthesis; tetrahydrofolate biosynthesis; 5,6,7,8-tetrahydrofolate from 7,8-dihydrofolate: step 1/1.</text>
</comment>
<evidence type="ECO:0000256" key="2">
    <source>
        <dbReference type="ARBA" id="ARBA00009539"/>
    </source>
</evidence>
<name>A0ABY5BQT5_9LACO</name>
<dbReference type="PANTHER" id="PTHR48069">
    <property type="entry name" value="DIHYDROFOLATE REDUCTASE"/>
    <property type="match status" value="1"/>
</dbReference>
<dbReference type="EC" id="1.5.1.3" evidence="3 7"/>
<dbReference type="SUPFAM" id="SSF53597">
    <property type="entry name" value="Dihydrofolate reductase-like"/>
    <property type="match status" value="1"/>
</dbReference>
<keyword evidence="5 7" id="KW-0521">NADP</keyword>
<dbReference type="InterPro" id="IPR001796">
    <property type="entry name" value="DHFR_dom"/>
</dbReference>
<evidence type="ECO:0000313" key="10">
    <source>
        <dbReference type="EMBL" id="USS87417.1"/>
    </source>
</evidence>
<dbReference type="CDD" id="cd00209">
    <property type="entry name" value="DHFR"/>
    <property type="match status" value="1"/>
</dbReference>